<accession>A0AAV8ZQ06</accession>
<comment type="function">
    <text evidence="2">Pyridoxal 5'-phosphate (PLP)-binding protein, which may be involved in intracellular homeostatic regulation of pyridoxal 5'-phosphate (PLP), the active form of vitamin B6.</text>
</comment>
<dbReference type="Proteomes" id="UP001162156">
    <property type="component" value="Unassembled WGS sequence"/>
</dbReference>
<organism evidence="6 7">
    <name type="scientific">Rhamnusium bicolor</name>
    <dbReference type="NCBI Taxonomy" id="1586634"/>
    <lineage>
        <taxon>Eukaryota</taxon>
        <taxon>Metazoa</taxon>
        <taxon>Ecdysozoa</taxon>
        <taxon>Arthropoda</taxon>
        <taxon>Hexapoda</taxon>
        <taxon>Insecta</taxon>
        <taxon>Pterygota</taxon>
        <taxon>Neoptera</taxon>
        <taxon>Endopterygota</taxon>
        <taxon>Coleoptera</taxon>
        <taxon>Polyphaga</taxon>
        <taxon>Cucujiformia</taxon>
        <taxon>Chrysomeloidea</taxon>
        <taxon>Cerambycidae</taxon>
        <taxon>Lepturinae</taxon>
        <taxon>Rhagiini</taxon>
        <taxon>Rhamnusium</taxon>
    </lineage>
</organism>
<dbReference type="SUPFAM" id="SSF51419">
    <property type="entry name" value="PLP-binding barrel"/>
    <property type="match status" value="1"/>
</dbReference>
<dbReference type="EMBL" id="JANEYF010000753">
    <property type="protein sequence ID" value="KAJ8968151.1"/>
    <property type="molecule type" value="Genomic_DNA"/>
</dbReference>
<evidence type="ECO:0000313" key="7">
    <source>
        <dbReference type="Proteomes" id="UP001162156"/>
    </source>
</evidence>
<dbReference type="InterPro" id="IPR001608">
    <property type="entry name" value="Ala_racemase_N"/>
</dbReference>
<dbReference type="AlphaFoldDB" id="A0AAV8ZQ06"/>
<dbReference type="InterPro" id="IPR029066">
    <property type="entry name" value="PLP-binding_barrel"/>
</dbReference>
<evidence type="ECO:0000259" key="5">
    <source>
        <dbReference type="Pfam" id="PF01168"/>
    </source>
</evidence>
<evidence type="ECO:0000256" key="1">
    <source>
        <dbReference type="ARBA" id="ARBA00022898"/>
    </source>
</evidence>
<evidence type="ECO:0000256" key="4">
    <source>
        <dbReference type="RuleBase" id="RU004514"/>
    </source>
</evidence>
<sequence length="254" mass="28924">MLRKMTDVDVKEGLKVILSRINEACKRRTPELESVEPRLVAVSKTKPVKLIIEAYEGGQRHFGENYVQELEEKAYNADILEKCKDIRWHFIGHLQTNKVNKVLCFPNIYLIETVDSEKLATTLNKNWPKFGPPDSKLKVMIQVNTSGEEEKNGIDPAEVCNLTKYVLNECSNLQLDGLMTIGRFGYNPEDGPNPDFLCLKSCRDEICQALDLDWKNINLSMGMSDDFEHAIELGSTNVRVGSSLFGFRPRKVRK</sequence>
<comment type="cofactor">
    <cofactor evidence="3">
        <name>pyridoxal 5'-phosphate</name>
        <dbReference type="ChEBI" id="CHEBI:597326"/>
    </cofactor>
</comment>
<evidence type="ECO:0000256" key="2">
    <source>
        <dbReference type="HAMAP-Rule" id="MF_03225"/>
    </source>
</evidence>
<dbReference type="PIRSF" id="PIRSF004848">
    <property type="entry name" value="YBL036c_PLPDEIII"/>
    <property type="match status" value="1"/>
</dbReference>
<dbReference type="PROSITE" id="PS01211">
    <property type="entry name" value="UPF0001"/>
    <property type="match status" value="1"/>
</dbReference>
<feature type="modified residue" description="N6-(pyridoxal phosphate)lysine" evidence="2 3">
    <location>
        <position position="44"/>
    </location>
</feature>
<dbReference type="CDD" id="cd06822">
    <property type="entry name" value="PLPDE_III_YBL036c_euk"/>
    <property type="match status" value="1"/>
</dbReference>
<evidence type="ECO:0000256" key="3">
    <source>
        <dbReference type="PIRSR" id="PIRSR004848-1"/>
    </source>
</evidence>
<comment type="similarity">
    <text evidence="2 4">Belongs to the pyridoxal phosphate-binding protein YggS/PROSC family.</text>
</comment>
<evidence type="ECO:0000313" key="6">
    <source>
        <dbReference type="EMBL" id="KAJ8968151.1"/>
    </source>
</evidence>
<dbReference type="GO" id="GO:0030170">
    <property type="term" value="F:pyridoxal phosphate binding"/>
    <property type="evidence" value="ECO:0007669"/>
    <property type="project" value="UniProtKB-UniRule"/>
</dbReference>
<dbReference type="Pfam" id="PF01168">
    <property type="entry name" value="Ala_racemase_N"/>
    <property type="match status" value="1"/>
</dbReference>
<feature type="domain" description="Alanine racemase N-terminal" evidence="5">
    <location>
        <begin position="36"/>
        <end position="249"/>
    </location>
</feature>
<dbReference type="HAMAP" id="MF_02087">
    <property type="entry name" value="PLP_homeostasis"/>
    <property type="match status" value="1"/>
</dbReference>
<proteinExistence type="inferred from homology"/>
<dbReference type="PANTHER" id="PTHR10146:SF14">
    <property type="entry name" value="PYRIDOXAL PHOSPHATE HOMEOSTASIS PROTEIN"/>
    <property type="match status" value="1"/>
</dbReference>
<dbReference type="InterPro" id="IPR011078">
    <property type="entry name" value="PyrdxlP_homeostasis"/>
</dbReference>
<protein>
    <recommendedName>
        <fullName evidence="2">Pyridoxal phosphate homeostasis protein</fullName>
        <shortName evidence="2">PLP homeostasis protein</shortName>
    </recommendedName>
</protein>
<comment type="caution">
    <text evidence="6">The sequence shown here is derived from an EMBL/GenBank/DDBJ whole genome shotgun (WGS) entry which is preliminary data.</text>
</comment>
<reference evidence="6" key="1">
    <citation type="journal article" date="2023" name="Insect Mol. Biol.">
        <title>Genome sequencing provides insights into the evolution of gene families encoding plant cell wall-degrading enzymes in longhorned beetles.</title>
        <authorList>
            <person name="Shin N.R."/>
            <person name="Okamura Y."/>
            <person name="Kirsch R."/>
            <person name="Pauchet Y."/>
        </authorList>
    </citation>
    <scope>NUCLEOTIDE SEQUENCE</scope>
    <source>
        <strain evidence="6">RBIC_L_NR</strain>
    </source>
</reference>
<dbReference type="NCBIfam" id="TIGR00044">
    <property type="entry name" value="YggS family pyridoxal phosphate-dependent enzyme"/>
    <property type="match status" value="1"/>
</dbReference>
<gene>
    <name evidence="6" type="ORF">NQ314_002405</name>
</gene>
<dbReference type="FunFam" id="3.20.20.10:FF:000007">
    <property type="entry name" value="Pyridoxal phosphate homeostasis protein"/>
    <property type="match status" value="1"/>
</dbReference>
<dbReference type="Gene3D" id="3.20.20.10">
    <property type="entry name" value="Alanine racemase"/>
    <property type="match status" value="1"/>
</dbReference>
<dbReference type="PANTHER" id="PTHR10146">
    <property type="entry name" value="PROLINE SYNTHETASE CO-TRANSCRIBED BACTERIAL HOMOLOG PROTEIN"/>
    <property type="match status" value="1"/>
</dbReference>
<keyword evidence="7" id="KW-1185">Reference proteome</keyword>
<name>A0AAV8ZQ06_9CUCU</name>
<keyword evidence="1 2" id="KW-0663">Pyridoxal phosphate</keyword>